<organism evidence="2 3">
    <name type="scientific">Mesonia phycicola</name>
    <dbReference type="NCBI Taxonomy" id="579105"/>
    <lineage>
        <taxon>Bacteria</taxon>
        <taxon>Pseudomonadati</taxon>
        <taxon>Bacteroidota</taxon>
        <taxon>Flavobacteriia</taxon>
        <taxon>Flavobacteriales</taxon>
        <taxon>Flavobacteriaceae</taxon>
        <taxon>Mesonia</taxon>
    </lineage>
</organism>
<protein>
    <submittedName>
        <fullName evidence="2">DinB superfamily protein</fullName>
    </submittedName>
</protein>
<dbReference type="InterPro" id="IPR034660">
    <property type="entry name" value="DinB/YfiT-like"/>
</dbReference>
<feature type="domain" description="DinB-like" evidence="1">
    <location>
        <begin position="39"/>
        <end position="165"/>
    </location>
</feature>
<evidence type="ECO:0000313" key="3">
    <source>
        <dbReference type="Proteomes" id="UP000184225"/>
    </source>
</evidence>
<dbReference type="Proteomes" id="UP000184225">
    <property type="component" value="Unassembled WGS sequence"/>
</dbReference>
<dbReference type="AlphaFoldDB" id="A0A1M6AF69"/>
<sequence length="172" mass="19688">MNFISRPEDLAQEAYYTPYINTVVGDNLLECLKTVKKATEDFYLQLSIEKATLKPSAEVWSAKQILHHISDCERILAYRFLRLNRGDTSPTLGFDRILFAENENPNLSITELLDEYKAVREASIQLIKNSNAAFLEVTSTYKGTILSPRILAWLIVGHNQHHLNLLYKGFNL</sequence>
<dbReference type="InterPro" id="IPR024775">
    <property type="entry name" value="DinB-like"/>
</dbReference>
<accession>A0A1M6AF69</accession>
<name>A0A1M6AF69_9FLAO</name>
<dbReference type="Pfam" id="PF12867">
    <property type="entry name" value="DinB_2"/>
    <property type="match status" value="1"/>
</dbReference>
<evidence type="ECO:0000313" key="2">
    <source>
        <dbReference type="EMBL" id="SHI35057.1"/>
    </source>
</evidence>
<dbReference type="RefSeq" id="WP_073147381.1">
    <property type="nucleotide sequence ID" value="NZ_FQYY01000001.1"/>
</dbReference>
<dbReference type="SUPFAM" id="SSF109854">
    <property type="entry name" value="DinB/YfiT-like putative metalloenzymes"/>
    <property type="match status" value="1"/>
</dbReference>
<dbReference type="STRING" id="579105.SAMN04488096_101238"/>
<dbReference type="EMBL" id="FQYY01000001">
    <property type="protein sequence ID" value="SHI35057.1"/>
    <property type="molecule type" value="Genomic_DNA"/>
</dbReference>
<dbReference type="Gene3D" id="1.20.120.450">
    <property type="entry name" value="dinb family like domain"/>
    <property type="match status" value="1"/>
</dbReference>
<keyword evidence="3" id="KW-1185">Reference proteome</keyword>
<evidence type="ECO:0000259" key="1">
    <source>
        <dbReference type="Pfam" id="PF12867"/>
    </source>
</evidence>
<proteinExistence type="predicted"/>
<dbReference type="OrthoDB" id="9793216at2"/>
<gene>
    <name evidence="2" type="ORF">SAMN04488096_101238</name>
</gene>
<reference evidence="2 3" key="1">
    <citation type="submission" date="2016-11" db="EMBL/GenBank/DDBJ databases">
        <authorList>
            <person name="Jaros S."/>
            <person name="Januszkiewicz K."/>
            <person name="Wedrychowicz H."/>
        </authorList>
    </citation>
    <scope>NUCLEOTIDE SEQUENCE [LARGE SCALE GENOMIC DNA]</scope>
    <source>
        <strain evidence="2 3">DSM 21425</strain>
    </source>
</reference>